<evidence type="ECO:0000313" key="1">
    <source>
        <dbReference type="EMBL" id="KKK52738.1"/>
    </source>
</evidence>
<protein>
    <submittedName>
        <fullName evidence="1">Uncharacterized protein</fullName>
    </submittedName>
</protein>
<gene>
    <name evidence="1" type="ORF">LCGC14_3101890</name>
</gene>
<reference evidence="1" key="1">
    <citation type="journal article" date="2015" name="Nature">
        <title>Complex archaea that bridge the gap between prokaryotes and eukaryotes.</title>
        <authorList>
            <person name="Spang A."/>
            <person name="Saw J.H."/>
            <person name="Jorgensen S.L."/>
            <person name="Zaremba-Niedzwiedzka K."/>
            <person name="Martijn J."/>
            <person name="Lind A.E."/>
            <person name="van Eijk R."/>
            <person name="Schleper C."/>
            <person name="Guy L."/>
            <person name="Ettema T.J."/>
        </authorList>
    </citation>
    <scope>NUCLEOTIDE SEQUENCE</scope>
</reference>
<dbReference type="AlphaFoldDB" id="A0A0F8W7X3"/>
<proteinExistence type="predicted"/>
<sequence length="234" mass="27636">MKVKIKSFLIFLIFLASANSLPALVQVVQQEMGQYHNHDSQFTDLYSLYNQIFSPLRDYTMYGMYVASVLRVWSFNPYYGLPYSSSTWLSAHYNQKIIIYLTSTYQYSPITHSSLESDRFYQTMMLVKTSSKKFKIAIFSILVLKKIRLRPEDIIFYLGGRISPNLTYDLNFKINTEDLQMVTYFYLEGRITPTITYDFKFYIDTDKLYLEPVRTFSIIDNPISHSRFALNYSF</sequence>
<name>A0A0F8W7X3_9ZZZZ</name>
<dbReference type="EMBL" id="LAZR01066868">
    <property type="protein sequence ID" value="KKK52738.1"/>
    <property type="molecule type" value="Genomic_DNA"/>
</dbReference>
<accession>A0A0F8W7X3</accession>
<comment type="caution">
    <text evidence="1">The sequence shown here is derived from an EMBL/GenBank/DDBJ whole genome shotgun (WGS) entry which is preliminary data.</text>
</comment>
<organism evidence="1">
    <name type="scientific">marine sediment metagenome</name>
    <dbReference type="NCBI Taxonomy" id="412755"/>
    <lineage>
        <taxon>unclassified sequences</taxon>
        <taxon>metagenomes</taxon>
        <taxon>ecological metagenomes</taxon>
    </lineage>
</organism>